<feature type="transmembrane region" description="Helical" evidence="9">
    <location>
        <begin position="149"/>
        <end position="168"/>
    </location>
</feature>
<feature type="transmembrane region" description="Helical" evidence="9">
    <location>
        <begin position="174"/>
        <end position="198"/>
    </location>
</feature>
<dbReference type="CDD" id="cd00082">
    <property type="entry name" value="HisKA"/>
    <property type="match status" value="1"/>
</dbReference>
<evidence type="ECO:0000256" key="7">
    <source>
        <dbReference type="ARBA" id="ARBA00023012"/>
    </source>
</evidence>
<dbReference type="InterPro" id="IPR003661">
    <property type="entry name" value="HisK_dim/P_dom"/>
</dbReference>
<dbReference type="FunFam" id="3.30.565.10:FF:000006">
    <property type="entry name" value="Sensor histidine kinase WalK"/>
    <property type="match status" value="1"/>
</dbReference>
<dbReference type="PRINTS" id="PR00344">
    <property type="entry name" value="BCTRLSENSOR"/>
</dbReference>
<evidence type="ECO:0000256" key="3">
    <source>
        <dbReference type="ARBA" id="ARBA00012438"/>
    </source>
</evidence>
<evidence type="ECO:0000256" key="9">
    <source>
        <dbReference type="SAM" id="Phobius"/>
    </source>
</evidence>
<dbReference type="CDD" id="cd00075">
    <property type="entry name" value="HATPase"/>
    <property type="match status" value="1"/>
</dbReference>
<dbReference type="Gene3D" id="3.30.565.10">
    <property type="entry name" value="Histidine kinase-like ATPase, C-terminal domain"/>
    <property type="match status" value="1"/>
</dbReference>
<dbReference type="Pfam" id="PF02518">
    <property type="entry name" value="HATPase_c"/>
    <property type="match status" value="1"/>
</dbReference>
<keyword evidence="4" id="KW-0597">Phosphoprotein</keyword>
<proteinExistence type="predicted"/>
<feature type="domain" description="Histidine kinase" evidence="10">
    <location>
        <begin position="469"/>
        <end position="684"/>
    </location>
</feature>
<reference evidence="11 12" key="1">
    <citation type="submission" date="2018-11" db="EMBL/GenBank/DDBJ databases">
        <authorList>
            <person name="Li F."/>
        </authorList>
    </citation>
    <scope>NUCLEOTIDE SEQUENCE [LARGE SCALE GENOMIC DNA]</scope>
    <source>
        <strain evidence="11 12">KIS18-7</strain>
    </source>
</reference>
<keyword evidence="12" id="KW-1185">Reference proteome</keyword>
<dbReference type="SMART" id="SM00387">
    <property type="entry name" value="HATPase_c"/>
    <property type="match status" value="1"/>
</dbReference>
<evidence type="ECO:0000256" key="1">
    <source>
        <dbReference type="ARBA" id="ARBA00000085"/>
    </source>
</evidence>
<feature type="transmembrane region" description="Helical" evidence="9">
    <location>
        <begin position="21"/>
        <end position="41"/>
    </location>
</feature>
<dbReference type="InterPro" id="IPR036890">
    <property type="entry name" value="HATPase_C_sf"/>
</dbReference>
<dbReference type="InterPro" id="IPR003594">
    <property type="entry name" value="HATPase_dom"/>
</dbReference>
<keyword evidence="7" id="KW-0902">Two-component regulatory system</keyword>
<dbReference type="SMART" id="SM00388">
    <property type="entry name" value="HisKA"/>
    <property type="match status" value="1"/>
</dbReference>
<dbReference type="Gene3D" id="3.30.450.20">
    <property type="entry name" value="PAS domain"/>
    <property type="match status" value="1"/>
</dbReference>
<dbReference type="InterPro" id="IPR005467">
    <property type="entry name" value="His_kinase_dom"/>
</dbReference>
<accession>A0A3N0DS92</accession>
<dbReference type="InterPro" id="IPR004358">
    <property type="entry name" value="Sig_transdc_His_kin-like_C"/>
</dbReference>
<keyword evidence="9" id="KW-0472">Membrane</keyword>
<evidence type="ECO:0000256" key="8">
    <source>
        <dbReference type="SAM" id="Coils"/>
    </source>
</evidence>
<organism evidence="11 12">
    <name type="scientific">Nocardioides marmorisolisilvae</name>
    <dbReference type="NCBI Taxonomy" id="1542737"/>
    <lineage>
        <taxon>Bacteria</taxon>
        <taxon>Bacillati</taxon>
        <taxon>Actinomycetota</taxon>
        <taxon>Actinomycetes</taxon>
        <taxon>Propionibacteriales</taxon>
        <taxon>Nocardioidaceae</taxon>
        <taxon>Nocardioides</taxon>
    </lineage>
</organism>
<evidence type="ECO:0000313" key="11">
    <source>
        <dbReference type="EMBL" id="RNL78498.1"/>
    </source>
</evidence>
<feature type="transmembrane region" description="Helical" evidence="9">
    <location>
        <begin position="219"/>
        <end position="238"/>
    </location>
</feature>
<dbReference type="InterPro" id="IPR036097">
    <property type="entry name" value="HisK_dim/P_sf"/>
</dbReference>
<evidence type="ECO:0000256" key="2">
    <source>
        <dbReference type="ARBA" id="ARBA00004236"/>
    </source>
</evidence>
<dbReference type="SUPFAM" id="SSF55874">
    <property type="entry name" value="ATPase domain of HSP90 chaperone/DNA topoisomerase II/histidine kinase"/>
    <property type="match status" value="1"/>
</dbReference>
<comment type="caution">
    <text evidence="11">The sequence shown here is derived from an EMBL/GenBank/DDBJ whole genome shotgun (WGS) entry which is preliminary data.</text>
</comment>
<dbReference type="EC" id="2.7.13.3" evidence="3"/>
<dbReference type="PANTHER" id="PTHR43711:SF1">
    <property type="entry name" value="HISTIDINE KINASE 1"/>
    <property type="match status" value="1"/>
</dbReference>
<comment type="subcellular location">
    <subcellularLocation>
        <location evidence="2">Cell membrane</location>
    </subcellularLocation>
</comment>
<feature type="transmembrane region" description="Helical" evidence="9">
    <location>
        <begin position="53"/>
        <end position="71"/>
    </location>
</feature>
<dbReference type="OrthoDB" id="5241402at2"/>
<comment type="catalytic activity">
    <reaction evidence="1">
        <text>ATP + protein L-histidine = ADP + protein N-phospho-L-histidine.</text>
        <dbReference type="EC" id="2.7.13.3"/>
    </reaction>
</comment>
<dbReference type="Gene3D" id="1.10.287.130">
    <property type="match status" value="1"/>
</dbReference>
<sequence>MVAGEGGIARNAEPLEGFSRAVARLVLLLACGVILGWFLGIRTLTSVVPNYNTMKFNTAVCLAVLACALLVRRRALAWAGVALVVTIAGLSLVEIVASTSLGVDQLVVADHSSSPTAAPGRMAPATGLALLALALALGLLLIRRTRDAQVLLVVPLAISLTALLGYVFGVEQLYRVASLSSIAVHTAAGILLVSLTIASRVPGGALPWAIRGRGPGAAMVRQTAPVITVGLIALGLARKHLGDAGAFGEHFGIALMVMLGIVIAVGATVRAALHLEIADEQRSAAEQSLRELNLTLREGRDEAWSRAEMLGDELAAERGRFDRAISATDAVIWTVQIVTPQDLHPAYVSPNIERVLGAHLLRGETAPEALRRLVDEDQREAATRFEQSVRLGNAAEIELRLSVAGRAKWVRVSGLPRFEGSLTFYDGFLSDTTEQHTIAEQREMLLAHEQLQVEKLSELNRVRDEFIAIAGHELRTPVAVILGYLEMLADPRTDEQTRRDGVEVITRRAHQLSELVERVFDLARIDAGAMDLVIAPVSADGLLTNLIAEHQAAAESSGIALSVEPTTAVMLGDAARLQQVFDNLVSNALKYTPRGGAVRIEATSRADEVVITVADNGIGVEPDELPHLFDRLFRSAGARESRIPGTGLGLAVAKALVEGHGGTLSVVPNSPSGLVFSVALPNARSPLVAGDAR</sequence>
<feature type="transmembrane region" description="Helical" evidence="9">
    <location>
        <begin position="250"/>
        <end position="273"/>
    </location>
</feature>
<protein>
    <recommendedName>
        <fullName evidence="3">histidine kinase</fullName>
        <ecNumber evidence="3">2.7.13.3</ecNumber>
    </recommendedName>
</protein>
<name>A0A3N0DS92_9ACTN</name>
<evidence type="ECO:0000256" key="4">
    <source>
        <dbReference type="ARBA" id="ARBA00022553"/>
    </source>
</evidence>
<dbReference type="PROSITE" id="PS50109">
    <property type="entry name" value="HIS_KIN"/>
    <property type="match status" value="1"/>
</dbReference>
<dbReference type="SUPFAM" id="SSF47384">
    <property type="entry name" value="Homodimeric domain of signal transducing histidine kinase"/>
    <property type="match status" value="1"/>
</dbReference>
<dbReference type="GO" id="GO:0000155">
    <property type="term" value="F:phosphorelay sensor kinase activity"/>
    <property type="evidence" value="ECO:0007669"/>
    <property type="project" value="InterPro"/>
</dbReference>
<dbReference type="EMBL" id="RJSG01000002">
    <property type="protein sequence ID" value="RNL78498.1"/>
    <property type="molecule type" value="Genomic_DNA"/>
</dbReference>
<gene>
    <name evidence="11" type="ORF">EFL95_05220</name>
</gene>
<dbReference type="RefSeq" id="WP_123232997.1">
    <property type="nucleotide sequence ID" value="NZ_RJSG01000002.1"/>
</dbReference>
<dbReference type="Proteomes" id="UP000277094">
    <property type="component" value="Unassembled WGS sequence"/>
</dbReference>
<dbReference type="PANTHER" id="PTHR43711">
    <property type="entry name" value="TWO-COMPONENT HISTIDINE KINASE"/>
    <property type="match status" value="1"/>
</dbReference>
<dbReference type="InterPro" id="IPR050736">
    <property type="entry name" value="Sensor_HK_Regulatory"/>
</dbReference>
<feature type="transmembrane region" description="Helical" evidence="9">
    <location>
        <begin position="78"/>
        <end position="102"/>
    </location>
</feature>
<keyword evidence="9" id="KW-1133">Transmembrane helix</keyword>
<keyword evidence="5" id="KW-0808">Transferase</keyword>
<evidence type="ECO:0000256" key="5">
    <source>
        <dbReference type="ARBA" id="ARBA00022679"/>
    </source>
</evidence>
<evidence type="ECO:0000313" key="12">
    <source>
        <dbReference type="Proteomes" id="UP000277094"/>
    </source>
</evidence>
<keyword evidence="9" id="KW-0812">Transmembrane</keyword>
<dbReference type="GO" id="GO:0005886">
    <property type="term" value="C:plasma membrane"/>
    <property type="evidence" value="ECO:0007669"/>
    <property type="project" value="UniProtKB-SubCell"/>
</dbReference>
<dbReference type="Pfam" id="PF00512">
    <property type="entry name" value="HisKA"/>
    <property type="match status" value="1"/>
</dbReference>
<evidence type="ECO:0000259" key="10">
    <source>
        <dbReference type="PROSITE" id="PS50109"/>
    </source>
</evidence>
<keyword evidence="8" id="KW-0175">Coiled coil</keyword>
<feature type="transmembrane region" description="Helical" evidence="9">
    <location>
        <begin position="122"/>
        <end position="142"/>
    </location>
</feature>
<feature type="coiled-coil region" evidence="8">
    <location>
        <begin position="275"/>
        <end position="302"/>
    </location>
</feature>
<evidence type="ECO:0000256" key="6">
    <source>
        <dbReference type="ARBA" id="ARBA00022777"/>
    </source>
</evidence>
<dbReference type="AlphaFoldDB" id="A0A3N0DS92"/>
<keyword evidence="6 11" id="KW-0418">Kinase</keyword>